<reference evidence="3 4" key="1">
    <citation type="journal article" date="2017" name="Int. J. Syst. Evol. Microbiol.">
        <title>Bacillus mangrovi sp. nov., isolated from a sediment sample from a mangrove forest.</title>
        <authorList>
            <person name="Gupta V."/>
            <person name="Singh P.K."/>
            <person name="Korpole S."/>
            <person name="Tanuku N.R.S."/>
            <person name="Pinnaka A.K."/>
        </authorList>
    </citation>
    <scope>NUCLEOTIDE SEQUENCE [LARGE SCALE GENOMIC DNA]</scope>
    <source>
        <strain evidence="3 4">KCTC 33872</strain>
    </source>
</reference>
<feature type="transmembrane region" description="Helical" evidence="1">
    <location>
        <begin position="365"/>
        <end position="385"/>
    </location>
</feature>
<keyword evidence="1" id="KW-0472">Membrane</keyword>
<protein>
    <submittedName>
        <fullName evidence="3">Processed acidic surface protein</fullName>
    </submittedName>
</protein>
<proteinExistence type="predicted"/>
<comment type="caution">
    <text evidence="3">The sequence shown here is derived from an EMBL/GenBank/DDBJ whole genome shotgun (WGS) entry which is preliminary data.</text>
</comment>
<evidence type="ECO:0000256" key="2">
    <source>
        <dbReference type="SAM" id="SignalP"/>
    </source>
</evidence>
<name>A0A7X2S710_9BACI</name>
<evidence type="ECO:0000313" key="3">
    <source>
        <dbReference type="EMBL" id="MTH54812.1"/>
    </source>
</evidence>
<dbReference type="EMBL" id="WMIB01000018">
    <property type="protein sequence ID" value="MTH54812.1"/>
    <property type="molecule type" value="Genomic_DNA"/>
</dbReference>
<keyword evidence="2" id="KW-0732">Signal</keyword>
<organism evidence="3 4">
    <name type="scientific">Metabacillus mangrovi</name>
    <dbReference type="NCBI Taxonomy" id="1491830"/>
    <lineage>
        <taxon>Bacteria</taxon>
        <taxon>Bacillati</taxon>
        <taxon>Bacillota</taxon>
        <taxon>Bacilli</taxon>
        <taxon>Bacillales</taxon>
        <taxon>Bacillaceae</taxon>
        <taxon>Metabacillus</taxon>
    </lineage>
</organism>
<dbReference type="NCBIfam" id="TIGR04383">
    <property type="entry name" value="acidic_w_LPXTA"/>
    <property type="match status" value="2"/>
</dbReference>
<keyword evidence="1" id="KW-0812">Transmembrane</keyword>
<dbReference type="InterPro" id="IPR030832">
    <property type="entry name" value="Acidic_LPXTA"/>
</dbReference>
<dbReference type="AlphaFoldDB" id="A0A7X2S710"/>
<feature type="signal peptide" evidence="2">
    <location>
        <begin position="1"/>
        <end position="22"/>
    </location>
</feature>
<feature type="chain" id="PRO_5031195485" evidence="2">
    <location>
        <begin position="23"/>
        <end position="393"/>
    </location>
</feature>
<keyword evidence="4" id="KW-1185">Reference proteome</keyword>
<sequence>MKKIIAACLVLLQVLTFQTALAAGKIDVQSSSYKAYLEEVGLTHTELVDYLENYENTMFEEFESVDDLREYLGRRLSEEVLQELLSDYELTEDELTELLIENGDLSDGERIEDVFYFENFLDETIQTAGDYYTEINDETIRELWESYDFESRAEFDQFLKEHDLRIEDYESIEELDEAIYSSIELPGLEEELQGVFDEIGITEEELLVLSEHLAEVSKRNPNLDSQLMELGDRMMSISDFERVDEISEEDMKEMISIYSEMMNLLELQPKYYLLKDGIKKELSLQTMMTIQDVNGADLLVELYNLDNQFLLDLTLTAEMIGSDLIVETGQDLKQTAEAVTQVKEKTEKPVKTVKTVKGARMPETAGFHADWMILGGLMMGAAYLISRKLRASA</sequence>
<dbReference type="RefSeq" id="WP_155113320.1">
    <property type="nucleotide sequence ID" value="NZ_WMIB01000018.1"/>
</dbReference>
<gene>
    <name evidence="3" type="ORF">GKZ89_15520</name>
</gene>
<dbReference type="OrthoDB" id="2718583at2"/>
<evidence type="ECO:0000256" key="1">
    <source>
        <dbReference type="SAM" id="Phobius"/>
    </source>
</evidence>
<keyword evidence="1" id="KW-1133">Transmembrane helix</keyword>
<dbReference type="Proteomes" id="UP000434639">
    <property type="component" value="Unassembled WGS sequence"/>
</dbReference>
<evidence type="ECO:0000313" key="4">
    <source>
        <dbReference type="Proteomes" id="UP000434639"/>
    </source>
</evidence>
<accession>A0A7X2S710</accession>